<dbReference type="SMART" id="SM00842">
    <property type="entry name" value="FtsA"/>
    <property type="match status" value="1"/>
</dbReference>
<accession>A0A9D2CTD7</accession>
<dbReference type="Gene3D" id="3.30.420.40">
    <property type="match status" value="1"/>
</dbReference>
<dbReference type="EMBL" id="DXCQ01000074">
    <property type="protein sequence ID" value="HIY97636.1"/>
    <property type="molecule type" value="Genomic_DNA"/>
</dbReference>
<dbReference type="InterPro" id="IPR043129">
    <property type="entry name" value="ATPase_NBD"/>
</dbReference>
<dbReference type="AlphaFoldDB" id="A0A9D2CTD7"/>
<reference evidence="2" key="2">
    <citation type="submission" date="2021-04" db="EMBL/GenBank/DDBJ databases">
        <authorList>
            <person name="Gilroy R."/>
        </authorList>
    </citation>
    <scope>NUCLEOTIDE SEQUENCE</scope>
    <source>
        <strain evidence="2">1345</strain>
    </source>
</reference>
<protein>
    <recommendedName>
        <fullName evidence="1">SHS2 domain-containing protein</fullName>
    </recommendedName>
</protein>
<sequence length="388" mass="43294">MNRKSVAVLDVRSADVTVLIGERGVNNTFVFKGVQTHPYDGFAEAEFFDLRSLQTAIVSSLEGVEHSCGDRIREIYVGVPGEFCKVVTRRHLMSFQSKRRISPADVGALFDGGYTEPVSGYTLIRRSAIYYVTSDKRRTIDPVGMVSDSLEGYLSYFLANDRFIEILRNILEEYGVKKIVFLPTSLAEALYLIPSETRDEYAILLDIDSISMTFSVVCGNGITYQSACSAGGGHVTAQVFADEDVDIPFEIVEAMIKKINLSGRDDEKSTIEYVDKMRSYTLPMQFLKEKVKDGLDLICEVINKCLELCGDRNIEYRPILLTGGGITGIRGAREHLTNRLNKVVEIVSPNLPYYNKASQSSLLSLLDMALATKRENSFFYKLFNGFGG</sequence>
<feature type="domain" description="SHS2" evidence="1">
    <location>
        <begin position="6"/>
        <end position="192"/>
    </location>
</feature>
<proteinExistence type="predicted"/>
<comment type="caution">
    <text evidence="2">The sequence shown here is derived from an EMBL/GenBank/DDBJ whole genome shotgun (WGS) entry which is preliminary data.</text>
</comment>
<dbReference type="SUPFAM" id="SSF53067">
    <property type="entry name" value="Actin-like ATPase domain"/>
    <property type="match status" value="2"/>
</dbReference>
<reference evidence="2" key="1">
    <citation type="journal article" date="2021" name="PeerJ">
        <title>Extensive microbial diversity within the chicken gut microbiome revealed by metagenomics and culture.</title>
        <authorList>
            <person name="Gilroy R."/>
            <person name="Ravi A."/>
            <person name="Getino M."/>
            <person name="Pursley I."/>
            <person name="Horton D.L."/>
            <person name="Alikhan N.F."/>
            <person name="Baker D."/>
            <person name="Gharbi K."/>
            <person name="Hall N."/>
            <person name="Watson M."/>
            <person name="Adriaenssens E.M."/>
            <person name="Foster-Nyarko E."/>
            <person name="Jarju S."/>
            <person name="Secka A."/>
            <person name="Antonio M."/>
            <person name="Oren A."/>
            <person name="Chaudhuri R.R."/>
            <person name="La Ragione R."/>
            <person name="Hildebrand F."/>
            <person name="Pallen M.J."/>
        </authorList>
    </citation>
    <scope>NUCLEOTIDE SEQUENCE</scope>
    <source>
        <strain evidence="2">1345</strain>
    </source>
</reference>
<dbReference type="InterPro" id="IPR003494">
    <property type="entry name" value="SHS2_FtsA"/>
</dbReference>
<dbReference type="Proteomes" id="UP000886750">
    <property type="component" value="Unassembled WGS sequence"/>
</dbReference>
<evidence type="ECO:0000259" key="1">
    <source>
        <dbReference type="SMART" id="SM00842"/>
    </source>
</evidence>
<dbReference type="PANTHER" id="PTHR32432">
    <property type="entry name" value="CELL DIVISION PROTEIN FTSA-RELATED"/>
    <property type="match status" value="1"/>
</dbReference>
<name>A0A9D2CTD7_9FIRM</name>
<dbReference type="InterPro" id="IPR050696">
    <property type="entry name" value="FtsA/MreB"/>
</dbReference>
<dbReference type="GO" id="GO:0051301">
    <property type="term" value="P:cell division"/>
    <property type="evidence" value="ECO:0007669"/>
    <property type="project" value="InterPro"/>
</dbReference>
<evidence type="ECO:0000313" key="3">
    <source>
        <dbReference type="Proteomes" id="UP000886750"/>
    </source>
</evidence>
<evidence type="ECO:0000313" key="2">
    <source>
        <dbReference type="EMBL" id="HIY97636.1"/>
    </source>
</evidence>
<organism evidence="2 3">
    <name type="scientific">Candidatus Borkfalkia excrementigallinarum</name>
    <dbReference type="NCBI Taxonomy" id="2838506"/>
    <lineage>
        <taxon>Bacteria</taxon>
        <taxon>Bacillati</taxon>
        <taxon>Bacillota</taxon>
        <taxon>Clostridia</taxon>
        <taxon>Christensenellales</taxon>
        <taxon>Christensenellaceae</taxon>
        <taxon>Candidatus Borkfalkia</taxon>
    </lineage>
</organism>
<gene>
    <name evidence="2" type="ORF">H9729_08095</name>
</gene>